<keyword evidence="1" id="KW-1133">Transmembrane helix</keyword>
<evidence type="ECO:0008006" key="5">
    <source>
        <dbReference type="Google" id="ProtNLM"/>
    </source>
</evidence>
<keyword evidence="4" id="KW-1185">Reference proteome</keyword>
<dbReference type="Proteomes" id="UP000605970">
    <property type="component" value="Unassembled WGS sequence"/>
</dbReference>
<feature type="transmembrane region" description="Helical" evidence="1">
    <location>
        <begin position="586"/>
        <end position="610"/>
    </location>
</feature>
<dbReference type="OrthoDB" id="5783913at2759"/>
<feature type="chain" id="PRO_5035855697" description="Fibronectin type-III domain-containing protein" evidence="2">
    <location>
        <begin position="27"/>
        <end position="651"/>
    </location>
</feature>
<evidence type="ECO:0000256" key="1">
    <source>
        <dbReference type="SAM" id="Phobius"/>
    </source>
</evidence>
<protein>
    <recommendedName>
        <fullName evidence="5">Fibronectin type-III domain-containing protein</fullName>
    </recommendedName>
</protein>
<proteinExistence type="predicted"/>
<gene>
    <name evidence="3" type="ORF">Mgra_00001037</name>
</gene>
<feature type="signal peptide" evidence="2">
    <location>
        <begin position="1"/>
        <end position="26"/>
    </location>
</feature>
<sequence>MLSFNLFLIFFLYLFNLNYLINSFEAIPFLQIDYNFYLKLAQCEAKCSEKFSSINKLNNDFIQLNNQEQIIGESSLILQNICQQGCLDFDSPLPPTIHQINTQPNNAFILGQQFFKQQLLVNNSTSSSFFNFFGIIRPLCVQKTIINNNSPSSTYSQEKFEAFLIFENLNEDNLKESNNFRYVVRWRRRPIINENYIEEKEEEEPQWITASIESSPRFKVSSLRPGLLYQFQVQQVSPNGIQIPAVISEWIDFNLFIYGNEINKKSLNFYSQFNSDYGVAAWVSWKLMNEKEILEKEKDIHTKPILTTRLRKHLNKQNFNKSNNISISFNNKTEEFNYNNNKQYSLISSSSFVVFPSCQLQIEWTNKSSRDIATFELDGSDGFLLNNLAFNSEYWVTLRANNNNNNSNNNIKEQQQLITTTTTTLLEGNFISMKCVQVYGFGSLECKPEPVKQLSIFTFPKNGSALIKWERPQSVENILLYEINIEAIIKSGEDSFNIKNKCKTEGELLNSKIVAAQADSTWIVLPKEELCEFEVKHTLYDLLGRDATTTIRFIYTSLTEDEEQSSFSSTKYYSLAFRQFISQLDISIFLIIFIIIFIPITALITLLCTLKRGRNNNKRNNKNKGKLLTTENNNLIIKKTKIKQNNNSKWL</sequence>
<keyword evidence="1" id="KW-0472">Membrane</keyword>
<evidence type="ECO:0000256" key="2">
    <source>
        <dbReference type="SAM" id="SignalP"/>
    </source>
</evidence>
<organism evidence="3 4">
    <name type="scientific">Meloidogyne graminicola</name>
    <dbReference type="NCBI Taxonomy" id="189291"/>
    <lineage>
        <taxon>Eukaryota</taxon>
        <taxon>Metazoa</taxon>
        <taxon>Ecdysozoa</taxon>
        <taxon>Nematoda</taxon>
        <taxon>Chromadorea</taxon>
        <taxon>Rhabditida</taxon>
        <taxon>Tylenchina</taxon>
        <taxon>Tylenchomorpha</taxon>
        <taxon>Tylenchoidea</taxon>
        <taxon>Meloidogynidae</taxon>
        <taxon>Meloidogyninae</taxon>
        <taxon>Meloidogyne</taxon>
    </lineage>
</organism>
<name>A0A8T0A249_9BILA</name>
<dbReference type="InterPro" id="IPR036116">
    <property type="entry name" value="FN3_sf"/>
</dbReference>
<evidence type="ECO:0000313" key="4">
    <source>
        <dbReference type="Proteomes" id="UP000605970"/>
    </source>
</evidence>
<dbReference type="AlphaFoldDB" id="A0A8T0A249"/>
<dbReference type="EMBL" id="JABEBT010000005">
    <property type="protein sequence ID" value="KAF7639369.1"/>
    <property type="molecule type" value="Genomic_DNA"/>
</dbReference>
<dbReference type="SUPFAM" id="SSF49265">
    <property type="entry name" value="Fibronectin type III"/>
    <property type="match status" value="1"/>
</dbReference>
<comment type="caution">
    <text evidence="3">The sequence shown here is derived from an EMBL/GenBank/DDBJ whole genome shotgun (WGS) entry which is preliminary data.</text>
</comment>
<evidence type="ECO:0000313" key="3">
    <source>
        <dbReference type="EMBL" id="KAF7639369.1"/>
    </source>
</evidence>
<accession>A0A8T0A249</accession>
<keyword evidence="1" id="KW-0812">Transmembrane</keyword>
<keyword evidence="2" id="KW-0732">Signal</keyword>
<reference evidence="3" key="1">
    <citation type="journal article" date="2020" name="Ecol. Evol.">
        <title>Genome structure and content of the rice root-knot nematode (Meloidogyne graminicola).</title>
        <authorList>
            <person name="Phan N.T."/>
            <person name="Danchin E.G.J."/>
            <person name="Klopp C."/>
            <person name="Perfus-Barbeoch L."/>
            <person name="Kozlowski D.K."/>
            <person name="Koutsovoulos G.D."/>
            <person name="Lopez-Roques C."/>
            <person name="Bouchez O."/>
            <person name="Zahm M."/>
            <person name="Besnard G."/>
            <person name="Bellafiore S."/>
        </authorList>
    </citation>
    <scope>NUCLEOTIDE SEQUENCE</scope>
    <source>
        <strain evidence="3">VN-18</strain>
    </source>
</reference>